<sequence length="430" mass="49390">MQDPIILRRDDILSPVEAQYWKDLLYRASKIGTEIEVATPSGVRRPVFEDAIRSALEPSGSFERLGPNGVLDVQTEHCGIEIRVIGRHPSFRALQKQYNQIMQVITLNGGRVKSTCGLHFHLLTPGLAEPVPEIIMANLWNLVRRYAPELKYLTSTGDKREALCRRRNHNSHLEMVRHSPATMTMKDIYEQLKKSKIVPEHQNFFNIQHLGFVESGSILPLHLEYRFPDATLSASAVTAFSFLFLALLLKAVNLSQFGVIHVGKIKQWRRKQEILNLLSNNDGDLATSDTSGVSDEVVSELRNGANELLELLQSLFQRFNHNQAFEVLQALADQPISLMRCAGYDWPTIEQRLHQKVKLMDFDFEKVERRLMLGIELCEWTKQLSQQHWESHVAKELLLSPGDIEKRIKKIQEFRELRWDNQKGTMTFTS</sequence>
<dbReference type="KEGG" id="cts:Ctha_0395"/>
<evidence type="ECO:0000313" key="2">
    <source>
        <dbReference type="Proteomes" id="UP000001208"/>
    </source>
</evidence>
<proteinExistence type="predicted"/>
<dbReference type="OrthoDB" id="9553325at2"/>
<dbReference type="eggNOG" id="ENOG5033RSP">
    <property type="taxonomic scope" value="Bacteria"/>
</dbReference>
<dbReference type="RefSeq" id="WP_012498950.1">
    <property type="nucleotide sequence ID" value="NC_011026.1"/>
</dbReference>
<dbReference type="EMBL" id="CP001100">
    <property type="protein sequence ID" value="ACF12866.1"/>
    <property type="molecule type" value="Genomic_DNA"/>
</dbReference>
<gene>
    <name evidence="1" type="ordered locus">Ctha_0395</name>
</gene>
<dbReference type="AlphaFoldDB" id="B3QU68"/>
<accession>B3QU68</accession>
<protein>
    <recommendedName>
        <fullName evidence="3">Glutamate--cysteine ligase GCS2</fullName>
    </recommendedName>
</protein>
<dbReference type="Proteomes" id="UP000001208">
    <property type="component" value="Chromosome"/>
</dbReference>
<name>B3QU68_CHLT3</name>
<evidence type="ECO:0000313" key="1">
    <source>
        <dbReference type="EMBL" id="ACF12866.1"/>
    </source>
</evidence>
<evidence type="ECO:0008006" key="3">
    <source>
        <dbReference type="Google" id="ProtNLM"/>
    </source>
</evidence>
<reference evidence="1 2" key="1">
    <citation type="submission" date="2008-06" db="EMBL/GenBank/DDBJ databases">
        <title>Complete sequence of Chloroherpeton thalassium ATCC 35110.</title>
        <authorList>
            <consortium name="US DOE Joint Genome Institute"/>
            <person name="Lucas S."/>
            <person name="Copeland A."/>
            <person name="Lapidus A."/>
            <person name="Glavina del Rio T."/>
            <person name="Dalin E."/>
            <person name="Tice H."/>
            <person name="Bruce D."/>
            <person name="Goodwin L."/>
            <person name="Pitluck S."/>
            <person name="Schmutz J."/>
            <person name="Larimer F."/>
            <person name="Land M."/>
            <person name="Hauser L."/>
            <person name="Kyrpides N."/>
            <person name="Mikhailova N."/>
            <person name="Liu Z."/>
            <person name="Li T."/>
            <person name="Zhao F."/>
            <person name="Overmann J."/>
            <person name="Bryant D.A."/>
            <person name="Richardson P."/>
        </authorList>
    </citation>
    <scope>NUCLEOTIDE SEQUENCE [LARGE SCALE GENOMIC DNA]</scope>
    <source>
        <strain evidence="2">ATCC 35110 / GB-78</strain>
    </source>
</reference>
<organism evidence="1 2">
    <name type="scientific">Chloroherpeton thalassium (strain ATCC 35110 / GB-78)</name>
    <dbReference type="NCBI Taxonomy" id="517418"/>
    <lineage>
        <taxon>Bacteria</taxon>
        <taxon>Pseudomonadati</taxon>
        <taxon>Chlorobiota</taxon>
        <taxon>Chlorobiia</taxon>
        <taxon>Chlorobiales</taxon>
        <taxon>Chloroherpetonaceae</taxon>
        <taxon>Chloroherpeton</taxon>
    </lineage>
</organism>
<dbReference type="STRING" id="517418.Ctha_0395"/>
<dbReference type="HOGENOM" id="CLU_637274_0_0_10"/>
<keyword evidence="2" id="KW-1185">Reference proteome</keyword>